<keyword evidence="1" id="KW-0472">Membrane</keyword>
<dbReference type="PANTHER" id="PTHR43801">
    <property type="entry name" value="NUCLEOTIDE-BINDING PROTEIN-RELATED"/>
    <property type="match status" value="1"/>
</dbReference>
<keyword evidence="3" id="KW-1185">Reference proteome</keyword>
<keyword evidence="1" id="KW-0812">Transmembrane</keyword>
<evidence type="ECO:0008006" key="4">
    <source>
        <dbReference type="Google" id="ProtNLM"/>
    </source>
</evidence>
<dbReference type="InParanoid" id="A0A0D2HR35"/>
<dbReference type="STRING" id="1429043.X474_16770"/>
<organism evidence="2 3">
    <name type="scientific">Dethiosulfatarculus sandiegensis</name>
    <dbReference type="NCBI Taxonomy" id="1429043"/>
    <lineage>
        <taxon>Bacteria</taxon>
        <taxon>Pseudomonadati</taxon>
        <taxon>Thermodesulfobacteriota</taxon>
        <taxon>Desulfarculia</taxon>
        <taxon>Desulfarculales</taxon>
        <taxon>Desulfarculaceae</taxon>
        <taxon>Dethiosulfatarculus</taxon>
    </lineage>
</organism>
<dbReference type="Proteomes" id="UP000032233">
    <property type="component" value="Unassembled WGS sequence"/>
</dbReference>
<accession>A0A0D2HR35</accession>
<sequence>MSLFYIILIAVLVFLALLLGPLLFGRLFMPKLTLGMFRRFGKWGAKLLNRIKPDLDLRLMVKAGNRYFRSKFAATPFKRRVLFIPFCLRPLDCPTEVSPDEGLICPADCPGCPVGELKKQALEMGYGAVYIVPSSRMMKGKGLLPSDKFIGRKLKEHSPGAALGVVCTWHLRNRLLKNHSVGSKGFPPEGDGPKSVVQGVLLDSRNCRQSSVNMEDVRRVMAITVEDL</sequence>
<dbReference type="OrthoDB" id="5505337at2"/>
<dbReference type="PANTHER" id="PTHR43801:SF1">
    <property type="entry name" value="POLYPRENYL SYNTHETASE"/>
    <property type="match status" value="1"/>
</dbReference>
<dbReference type="AlphaFoldDB" id="A0A0D2HR35"/>
<reference evidence="2 3" key="1">
    <citation type="submission" date="2013-11" db="EMBL/GenBank/DDBJ databases">
        <title>Metagenomic analysis of a methanogenic consortium involved in long chain n-alkane degradation.</title>
        <authorList>
            <person name="Davidova I.A."/>
            <person name="Callaghan A.V."/>
            <person name="Wawrik B."/>
            <person name="Pruitt S."/>
            <person name="Marks C."/>
            <person name="Duncan K.E."/>
            <person name="Suflita J.M."/>
        </authorList>
    </citation>
    <scope>NUCLEOTIDE SEQUENCE [LARGE SCALE GENOMIC DNA]</scope>
    <source>
        <strain evidence="2 3">SPR</strain>
    </source>
</reference>
<evidence type="ECO:0000313" key="2">
    <source>
        <dbReference type="EMBL" id="KIX12948.1"/>
    </source>
</evidence>
<name>A0A0D2HR35_9BACT</name>
<comment type="caution">
    <text evidence="2">The sequence shown here is derived from an EMBL/GenBank/DDBJ whole genome shotgun (WGS) entry which is preliminary data.</text>
</comment>
<dbReference type="RefSeq" id="WP_052515254.1">
    <property type="nucleotide sequence ID" value="NZ_AZAC01000021.1"/>
</dbReference>
<dbReference type="Pfam" id="PF01976">
    <property type="entry name" value="DUF116"/>
    <property type="match status" value="1"/>
</dbReference>
<dbReference type="PATRIC" id="fig|1429043.3.peg.3552"/>
<feature type="transmembrane region" description="Helical" evidence="1">
    <location>
        <begin position="6"/>
        <end position="29"/>
    </location>
</feature>
<proteinExistence type="predicted"/>
<evidence type="ECO:0000256" key="1">
    <source>
        <dbReference type="SAM" id="Phobius"/>
    </source>
</evidence>
<dbReference type="InterPro" id="IPR002829">
    <property type="entry name" value="DUF116"/>
</dbReference>
<protein>
    <recommendedName>
        <fullName evidence="4">DUF116 domain-containing protein</fullName>
    </recommendedName>
</protein>
<dbReference type="EMBL" id="AZAC01000021">
    <property type="protein sequence ID" value="KIX12948.1"/>
    <property type="molecule type" value="Genomic_DNA"/>
</dbReference>
<evidence type="ECO:0000313" key="3">
    <source>
        <dbReference type="Proteomes" id="UP000032233"/>
    </source>
</evidence>
<keyword evidence="1" id="KW-1133">Transmembrane helix</keyword>
<gene>
    <name evidence="2" type="ORF">X474_16770</name>
</gene>